<dbReference type="SUPFAM" id="SSF56219">
    <property type="entry name" value="DNase I-like"/>
    <property type="match status" value="1"/>
</dbReference>
<organism evidence="3 4">
    <name type="scientific">Diatraea saccharalis</name>
    <name type="common">sugarcane borer</name>
    <dbReference type="NCBI Taxonomy" id="40085"/>
    <lineage>
        <taxon>Eukaryota</taxon>
        <taxon>Metazoa</taxon>
        <taxon>Ecdysozoa</taxon>
        <taxon>Arthropoda</taxon>
        <taxon>Hexapoda</taxon>
        <taxon>Insecta</taxon>
        <taxon>Pterygota</taxon>
        <taxon>Neoptera</taxon>
        <taxon>Endopterygota</taxon>
        <taxon>Lepidoptera</taxon>
        <taxon>Glossata</taxon>
        <taxon>Ditrysia</taxon>
        <taxon>Pyraloidea</taxon>
        <taxon>Crambidae</taxon>
        <taxon>Crambinae</taxon>
        <taxon>Diatraea</taxon>
    </lineage>
</organism>
<dbReference type="Gene3D" id="3.60.10.10">
    <property type="entry name" value="Endonuclease/exonuclease/phosphatase"/>
    <property type="match status" value="1"/>
</dbReference>
<feature type="region of interest" description="Disordered" evidence="1">
    <location>
        <begin position="124"/>
        <end position="146"/>
    </location>
</feature>
<dbReference type="EMBL" id="OU893332">
    <property type="protein sequence ID" value="CAG9782386.1"/>
    <property type="molecule type" value="Genomic_DNA"/>
</dbReference>
<reference evidence="3" key="2">
    <citation type="submission" date="2022-10" db="EMBL/GenBank/DDBJ databases">
        <authorList>
            <consortium name="ENA_rothamsted_submissions"/>
            <consortium name="culmorum"/>
            <person name="King R."/>
        </authorList>
    </citation>
    <scope>NUCLEOTIDE SEQUENCE</scope>
</reference>
<dbReference type="PANTHER" id="PTHR12121:SF34">
    <property type="entry name" value="PROTEIN ANGEL"/>
    <property type="match status" value="1"/>
</dbReference>
<accession>A0A9N9QL29</accession>
<evidence type="ECO:0000313" key="3">
    <source>
        <dbReference type="EMBL" id="CAG9782386.1"/>
    </source>
</evidence>
<dbReference type="InterPro" id="IPR050410">
    <property type="entry name" value="CCR4/nocturin_mRNA_transcr"/>
</dbReference>
<protein>
    <recommendedName>
        <fullName evidence="2">Endonuclease/exonuclease/phosphatase domain-containing protein</fullName>
    </recommendedName>
</protein>
<name>A0A9N9QL29_9NEOP</name>
<dbReference type="GO" id="GO:0000175">
    <property type="term" value="F:3'-5'-RNA exonuclease activity"/>
    <property type="evidence" value="ECO:0007669"/>
    <property type="project" value="TreeGrafter"/>
</dbReference>
<dbReference type="AlphaFoldDB" id="A0A9N9QL29"/>
<dbReference type="PANTHER" id="PTHR12121">
    <property type="entry name" value="CARBON CATABOLITE REPRESSOR PROTEIN 4"/>
    <property type="match status" value="1"/>
</dbReference>
<evidence type="ECO:0000256" key="1">
    <source>
        <dbReference type="SAM" id="MobiDB-lite"/>
    </source>
</evidence>
<dbReference type="Pfam" id="PF03372">
    <property type="entry name" value="Exo_endo_phos"/>
    <property type="match status" value="1"/>
</dbReference>
<dbReference type="InterPro" id="IPR036691">
    <property type="entry name" value="Endo/exonu/phosph_ase_sf"/>
</dbReference>
<sequence length="538" mass="60774">MKDTKRTDRRGRFCRYLKVTCDSVSCIAHVRELSYVTSVGEPCYKEYRQHTPIPASLLYCGQQQRLFASFKRRFRAKRTTLTSNEANAGNQMGESLNPTVNHISYGGGQFDVSTNNDNLNKWQSQYDESKTSQAETGTSGNRTSTVPPNFRVWETVGRNGTTCDVGSGFRFRVLSYNVLAQYLLECHPHLYSTCSPKNLKWKVRATHLYDEIINLAPDILCLQEVQASHLDSFYSRFEAIGYSGIFKQKTGHRHDGCAIYYKDSLFEMTEHMSVEFYQPELPILNRDNIGVMVKLVPRGMPTCPIVVATTHLLYNPKRTDVRLAQIQVFLAEIDRFAYYSSGGQSGHLPIILTGDLNSLPDSAVIKLLDQGLVRASPFRDSSDWKRIGVTDNCQHLAVYLDRQIGRPTDHKTIKIFNSDYRGVYPESSTCAVTESDPPGCDYNELFNSGVVGHSLQLQSVYEKRKPDGAMEASTFQEYWVTVDYIYFSTCSSLKLVERLRLPTAEECVVLGTLPNDVYGSDHLALAATFELRPMKASL</sequence>
<reference evidence="3" key="1">
    <citation type="submission" date="2021-12" db="EMBL/GenBank/DDBJ databases">
        <authorList>
            <person name="King R."/>
        </authorList>
    </citation>
    <scope>NUCLEOTIDE SEQUENCE</scope>
</reference>
<evidence type="ECO:0000313" key="4">
    <source>
        <dbReference type="Proteomes" id="UP001153714"/>
    </source>
</evidence>
<feature type="domain" description="Endonuclease/exonuclease/phosphatase" evidence="2">
    <location>
        <begin position="174"/>
        <end position="522"/>
    </location>
</feature>
<dbReference type="InterPro" id="IPR005135">
    <property type="entry name" value="Endo/exonuclease/phosphatase"/>
</dbReference>
<dbReference type="Proteomes" id="UP001153714">
    <property type="component" value="Chromosome 1"/>
</dbReference>
<keyword evidence="4" id="KW-1185">Reference proteome</keyword>
<gene>
    <name evidence="3" type="ORF">DIATSA_LOCUS646</name>
</gene>
<proteinExistence type="predicted"/>
<dbReference type="OrthoDB" id="10253982at2759"/>
<evidence type="ECO:0000259" key="2">
    <source>
        <dbReference type="Pfam" id="PF03372"/>
    </source>
</evidence>